<dbReference type="EMBL" id="JPRP01000005">
    <property type="protein sequence ID" value="KFE97457.1"/>
    <property type="molecule type" value="Genomic_DNA"/>
</dbReference>
<dbReference type="eggNOG" id="ENOG502ZZRJ">
    <property type="taxonomic scope" value="Bacteria"/>
</dbReference>
<dbReference type="STRING" id="236814.IX39_19400"/>
<keyword evidence="1" id="KW-1133">Transmembrane helix</keyword>
<keyword evidence="1" id="KW-0812">Transmembrane</keyword>
<keyword evidence="1" id="KW-0472">Membrane</keyword>
<comment type="caution">
    <text evidence="2">The sequence shown here is derived from an EMBL/GenBank/DDBJ whole genome shotgun (WGS) entry which is preliminary data.</text>
</comment>
<organism evidence="2 3">
    <name type="scientific">Chryseobacterium formosense</name>
    <dbReference type="NCBI Taxonomy" id="236814"/>
    <lineage>
        <taxon>Bacteria</taxon>
        <taxon>Pseudomonadati</taxon>
        <taxon>Bacteroidota</taxon>
        <taxon>Flavobacteriia</taxon>
        <taxon>Flavobacteriales</taxon>
        <taxon>Weeksellaceae</taxon>
        <taxon>Chryseobacterium group</taxon>
        <taxon>Chryseobacterium</taxon>
    </lineage>
</organism>
<protein>
    <submittedName>
        <fullName evidence="2">Uncharacterized protein</fullName>
    </submittedName>
</protein>
<feature type="transmembrane region" description="Helical" evidence="1">
    <location>
        <begin position="6"/>
        <end position="25"/>
    </location>
</feature>
<sequence length="155" mass="18261">MNDILTYLLPLAITGLIISAVFFTVKKNDIIKNYKQPNSHKIKNIKGLIIDSNGLLRQKVQWCNFEILINENSIFIFPRSFYVIPIRSINLIFSNSNRKFTRSPQLLREIIINKYSVDFIYYPPFLVSGKRTIRLQNLNSEEIKIFEDLKTQKNY</sequence>
<evidence type="ECO:0000256" key="1">
    <source>
        <dbReference type="SAM" id="Phobius"/>
    </source>
</evidence>
<accession>A0A085YZ44</accession>
<gene>
    <name evidence="2" type="ORF">IX39_19400</name>
</gene>
<dbReference type="AlphaFoldDB" id="A0A085YZ44"/>
<dbReference type="Proteomes" id="UP000028713">
    <property type="component" value="Unassembled WGS sequence"/>
</dbReference>
<name>A0A085YZ44_9FLAO</name>
<keyword evidence="3" id="KW-1185">Reference proteome</keyword>
<reference evidence="2 3" key="1">
    <citation type="submission" date="2014-07" db="EMBL/GenBank/DDBJ databases">
        <title>Genome of Chryseobacterium formosense LMG 24722.</title>
        <authorList>
            <person name="Pipes S.E."/>
            <person name="Stropko S.J."/>
            <person name="Newman J.D."/>
        </authorList>
    </citation>
    <scope>NUCLEOTIDE SEQUENCE [LARGE SCALE GENOMIC DNA]</scope>
    <source>
        <strain evidence="2 3">LMG 24722</strain>
    </source>
</reference>
<evidence type="ECO:0000313" key="2">
    <source>
        <dbReference type="EMBL" id="KFE97457.1"/>
    </source>
</evidence>
<evidence type="ECO:0000313" key="3">
    <source>
        <dbReference type="Proteomes" id="UP000028713"/>
    </source>
</evidence>
<proteinExistence type="predicted"/>